<feature type="signal peptide" evidence="1">
    <location>
        <begin position="1"/>
        <end position="19"/>
    </location>
</feature>
<sequence length="125" mass="14007">MNHTTLFLIAGLLAHVAQAQTFRASATNSKLDSLAKLAQRFTNNNQPDSLYALMGDDFKKAISMNRVKQVLRGINKEAGEWISLESQAVTGGVAHYKAVFKLMSFNFYISQDKQGKIYTYLFKPL</sequence>
<accession>A0A2K8ZAC2</accession>
<evidence type="ECO:0000313" key="3">
    <source>
        <dbReference type="Proteomes" id="UP000232883"/>
    </source>
</evidence>
<reference evidence="2 3" key="1">
    <citation type="submission" date="2017-11" db="EMBL/GenBank/DDBJ databases">
        <title>Taxonomic description and genome sequences of Spirosoma HA7 sp. nov., isolated from pollen microhabitat of Corylus avellana.</title>
        <authorList>
            <person name="Ambika Manirajan B."/>
            <person name="Suarez C."/>
            <person name="Ratering S."/>
            <person name="Geissler-Plaum R."/>
            <person name="Cardinale M."/>
            <person name="Sylvia S."/>
        </authorList>
    </citation>
    <scope>NUCLEOTIDE SEQUENCE [LARGE SCALE GENOMIC DNA]</scope>
    <source>
        <strain evidence="2 3">HA7</strain>
    </source>
</reference>
<proteinExistence type="predicted"/>
<organism evidence="2 3">
    <name type="scientific">Spirosoma pollinicola</name>
    <dbReference type="NCBI Taxonomy" id="2057025"/>
    <lineage>
        <taxon>Bacteria</taxon>
        <taxon>Pseudomonadati</taxon>
        <taxon>Bacteroidota</taxon>
        <taxon>Cytophagia</taxon>
        <taxon>Cytophagales</taxon>
        <taxon>Cytophagaceae</taxon>
        <taxon>Spirosoma</taxon>
    </lineage>
</organism>
<evidence type="ECO:0000313" key="2">
    <source>
        <dbReference type="EMBL" id="AUD06821.1"/>
    </source>
</evidence>
<evidence type="ECO:0008006" key="4">
    <source>
        <dbReference type="Google" id="ProtNLM"/>
    </source>
</evidence>
<dbReference type="Proteomes" id="UP000232883">
    <property type="component" value="Chromosome"/>
</dbReference>
<protein>
    <recommendedName>
        <fullName evidence="4">DUF3887 domain-containing protein</fullName>
    </recommendedName>
</protein>
<dbReference type="RefSeq" id="WP_100993356.1">
    <property type="nucleotide sequence ID" value="NZ_CP025096.1"/>
</dbReference>
<gene>
    <name evidence="2" type="ORF">CWM47_36220</name>
</gene>
<feature type="chain" id="PRO_5014597007" description="DUF3887 domain-containing protein" evidence="1">
    <location>
        <begin position="20"/>
        <end position="125"/>
    </location>
</feature>
<dbReference type="EMBL" id="CP025096">
    <property type="protein sequence ID" value="AUD06821.1"/>
    <property type="molecule type" value="Genomic_DNA"/>
</dbReference>
<dbReference type="AlphaFoldDB" id="A0A2K8ZAC2"/>
<evidence type="ECO:0000256" key="1">
    <source>
        <dbReference type="SAM" id="SignalP"/>
    </source>
</evidence>
<keyword evidence="3" id="KW-1185">Reference proteome</keyword>
<keyword evidence="1" id="KW-0732">Signal</keyword>
<dbReference type="OrthoDB" id="9793489at2"/>
<name>A0A2K8ZAC2_9BACT</name>
<dbReference type="KEGG" id="spir:CWM47_36220"/>